<dbReference type="EMBL" id="AWQS01000048">
    <property type="protein sequence ID" value="EWT06434.1"/>
    <property type="molecule type" value="Genomic_DNA"/>
</dbReference>
<dbReference type="Proteomes" id="UP000019494">
    <property type="component" value="Unassembled WGS sequence"/>
</dbReference>
<evidence type="ECO:0000313" key="4">
    <source>
        <dbReference type="Proteomes" id="UP000019494"/>
    </source>
</evidence>
<keyword evidence="1" id="KW-0732">Signal</keyword>
<dbReference type="InterPro" id="IPR001638">
    <property type="entry name" value="Solute-binding_3/MltF_N"/>
</dbReference>
<dbReference type="CDD" id="cd01004">
    <property type="entry name" value="PBP2_MidA_like"/>
    <property type="match status" value="1"/>
</dbReference>
<evidence type="ECO:0000259" key="2">
    <source>
        <dbReference type="SMART" id="SM00062"/>
    </source>
</evidence>
<dbReference type="PANTHER" id="PTHR35936">
    <property type="entry name" value="MEMBRANE-BOUND LYTIC MUREIN TRANSGLYCOSYLASE F"/>
    <property type="match status" value="1"/>
</dbReference>
<proteinExistence type="predicted"/>
<comment type="caution">
    <text evidence="3">The sequence shown here is derived from an EMBL/GenBank/DDBJ whole genome shotgun (WGS) entry which is preliminary data.</text>
</comment>
<accession>W9GRC4</accession>
<dbReference type="Pfam" id="PF00497">
    <property type="entry name" value="SBP_bac_3"/>
    <property type="match status" value="1"/>
</dbReference>
<feature type="domain" description="Solute-binding protein family 3/N-terminal" evidence="2">
    <location>
        <begin position="71"/>
        <end position="299"/>
    </location>
</feature>
<dbReference type="AlphaFoldDB" id="W9GRC4"/>
<keyword evidence="4" id="KW-1185">Reference proteome</keyword>
<sequence length="309" mass="31783">MLEGPLMRRLSLVATTGAVALGLTLSACGSNSLSPGGSGGGNNTSSAPGPTGTVDQALAAKLPAKIKSAGKIVVGIDPTYAPNEMLAADGKTVEGWDADLFNAVAAKFGVTVDYSPSKFDAIILGVDSGKYDIGVSSFSITDQRKAKVNMVSYYKAGTLWVTKPGNPAKIDPNNACGKNIGVQTGTTQFDDISAKSKKCTDAGKPAVHILPHDGQNQVTADVVSGKADAMLADSPIGLYAIKQFQGKLEKLGDVYDSAPYGYVVPKSETDFANALVDALKAAKADGSYDAALKKWGVESGGITDFALNP</sequence>
<dbReference type="PANTHER" id="PTHR35936:SF17">
    <property type="entry name" value="ARGININE-BINDING EXTRACELLULAR PROTEIN ARTP"/>
    <property type="match status" value="1"/>
</dbReference>
<dbReference type="PATRIC" id="fig|584657.3.peg.1654"/>
<evidence type="ECO:0000313" key="3">
    <source>
        <dbReference type="EMBL" id="EWT06434.1"/>
    </source>
</evidence>
<gene>
    <name evidence="3" type="ORF">N864_21590</name>
</gene>
<organism evidence="3 4">
    <name type="scientific">Intrasporangium chromatireducens Q5-1</name>
    <dbReference type="NCBI Taxonomy" id="584657"/>
    <lineage>
        <taxon>Bacteria</taxon>
        <taxon>Bacillati</taxon>
        <taxon>Actinomycetota</taxon>
        <taxon>Actinomycetes</taxon>
        <taxon>Micrococcales</taxon>
        <taxon>Intrasporangiaceae</taxon>
        <taxon>Intrasporangium</taxon>
    </lineage>
</organism>
<dbReference type="Gene3D" id="3.40.190.10">
    <property type="entry name" value="Periplasmic binding protein-like II"/>
    <property type="match status" value="2"/>
</dbReference>
<evidence type="ECO:0000256" key="1">
    <source>
        <dbReference type="ARBA" id="ARBA00022729"/>
    </source>
</evidence>
<dbReference type="SUPFAM" id="SSF53850">
    <property type="entry name" value="Periplasmic binding protein-like II"/>
    <property type="match status" value="1"/>
</dbReference>
<dbReference type="SMART" id="SM00062">
    <property type="entry name" value="PBPb"/>
    <property type="match status" value="1"/>
</dbReference>
<name>W9GRC4_9MICO</name>
<protein>
    <submittedName>
        <fullName evidence="3">ABC transporter substrate-binding protein</fullName>
    </submittedName>
</protein>
<reference evidence="4" key="1">
    <citation type="submission" date="2013-08" db="EMBL/GenBank/DDBJ databases">
        <title>Intrasporangium oryzae NRRL B-24470.</title>
        <authorList>
            <person name="Liu H."/>
            <person name="Wang G."/>
        </authorList>
    </citation>
    <scope>NUCLEOTIDE SEQUENCE [LARGE SCALE GENOMIC DNA]</scope>
    <source>
        <strain evidence="4">Q5-1</strain>
    </source>
</reference>